<dbReference type="GO" id="GO:0005634">
    <property type="term" value="C:nucleus"/>
    <property type="evidence" value="ECO:0007669"/>
    <property type="project" value="UniProtKB-SubCell"/>
</dbReference>
<dbReference type="AlphaFoldDB" id="B3SCB3"/>
<evidence type="ECO:0000313" key="4">
    <source>
        <dbReference type="EMBL" id="EDV19648.1"/>
    </source>
</evidence>
<dbReference type="Pfam" id="PF03343">
    <property type="entry name" value="SART-1"/>
    <property type="match status" value="1"/>
</dbReference>
<dbReference type="HOGENOM" id="CLU_165195_0_0_1"/>
<evidence type="ECO:0000256" key="1">
    <source>
        <dbReference type="ARBA" id="ARBA00004123"/>
    </source>
</evidence>
<dbReference type="GO" id="GO:0000398">
    <property type="term" value="P:mRNA splicing, via spliceosome"/>
    <property type="evidence" value="ECO:0007669"/>
    <property type="project" value="InterPro"/>
</dbReference>
<dbReference type="InParanoid" id="B3SCB3"/>
<feature type="non-terminal residue" evidence="4">
    <location>
        <position position="1"/>
    </location>
</feature>
<evidence type="ECO:0000256" key="2">
    <source>
        <dbReference type="ARBA" id="ARBA00006076"/>
    </source>
</evidence>
<comment type="similarity">
    <text evidence="2">Belongs to the SNU66/SART1 family.</text>
</comment>
<comment type="subcellular location">
    <subcellularLocation>
        <location evidence="1">Nucleus</location>
    </subcellularLocation>
</comment>
<name>B3SCB3_TRIAD</name>
<evidence type="ECO:0000313" key="5">
    <source>
        <dbReference type="Proteomes" id="UP000009022"/>
    </source>
</evidence>
<gene>
    <name evidence="4" type="ORF">TRIADDRAFT_33171</name>
</gene>
<dbReference type="KEGG" id="tad:TRIADDRAFT_33171"/>
<dbReference type="eggNOG" id="KOG2217">
    <property type="taxonomic scope" value="Eukaryota"/>
</dbReference>
<evidence type="ECO:0000256" key="3">
    <source>
        <dbReference type="ARBA" id="ARBA00023242"/>
    </source>
</evidence>
<dbReference type="Proteomes" id="UP000009022">
    <property type="component" value="Unassembled WGS sequence"/>
</dbReference>
<protein>
    <submittedName>
        <fullName evidence="4">Uncharacterized protein</fullName>
    </submittedName>
</protein>
<dbReference type="CTD" id="6759084"/>
<dbReference type="GeneID" id="6759084"/>
<proteinExistence type="inferred from homology"/>
<keyword evidence="3" id="KW-0539">Nucleus</keyword>
<dbReference type="InterPro" id="IPR005011">
    <property type="entry name" value="SNU66/SART1"/>
</dbReference>
<dbReference type="PhylomeDB" id="B3SCB3"/>
<dbReference type="PANTHER" id="PTHR14152">
    <property type="entry name" value="SQUAMOUS CELL CARCINOMA ANTIGEN RECOGNISED BY CYTOTOXIC T LYMPHOCYTES"/>
    <property type="match status" value="1"/>
</dbReference>
<dbReference type="EMBL" id="DS985269">
    <property type="protein sequence ID" value="EDV19648.1"/>
    <property type="molecule type" value="Genomic_DNA"/>
</dbReference>
<dbReference type="OMA" id="LMRDKME"/>
<dbReference type="OrthoDB" id="5583at2759"/>
<reference evidence="4 5" key="1">
    <citation type="journal article" date="2008" name="Nature">
        <title>The Trichoplax genome and the nature of placozoans.</title>
        <authorList>
            <person name="Srivastava M."/>
            <person name="Begovic E."/>
            <person name="Chapman J."/>
            <person name="Putnam N.H."/>
            <person name="Hellsten U."/>
            <person name="Kawashima T."/>
            <person name="Kuo A."/>
            <person name="Mitros T."/>
            <person name="Salamov A."/>
            <person name="Carpenter M.L."/>
            <person name="Signorovitch A.Y."/>
            <person name="Moreno M.A."/>
            <person name="Kamm K."/>
            <person name="Grimwood J."/>
            <person name="Schmutz J."/>
            <person name="Shapiro H."/>
            <person name="Grigoriev I.V."/>
            <person name="Buss L.W."/>
            <person name="Schierwater B."/>
            <person name="Dellaporta S.L."/>
            <person name="Rokhsar D.S."/>
        </authorList>
    </citation>
    <scope>NUCLEOTIDE SEQUENCE [LARGE SCALE GENOMIC DNA]</scope>
    <source>
        <strain evidence="4 5">Grell-BS-1999</strain>
    </source>
</reference>
<organism evidence="4 5">
    <name type="scientific">Trichoplax adhaerens</name>
    <name type="common">Trichoplax reptans</name>
    <dbReference type="NCBI Taxonomy" id="10228"/>
    <lineage>
        <taxon>Eukaryota</taxon>
        <taxon>Metazoa</taxon>
        <taxon>Placozoa</taxon>
        <taxon>Uniplacotomia</taxon>
        <taxon>Trichoplacea</taxon>
        <taxon>Trichoplacidae</taxon>
        <taxon>Trichoplax</taxon>
    </lineage>
</organism>
<dbReference type="STRING" id="10228.B3SCB3"/>
<accession>B3SCB3</accession>
<sequence>TSFKDKDDYKPGFKLEYFDDSGRRLNAKEAFRELSHRFHGKVSGKKKIEKRNKKLAEEEAFKKMSSTDTPLGTVSLMRDKMEQTQNAFLVLSGGGKGLINT</sequence>
<dbReference type="PANTHER" id="PTHR14152:SF5">
    <property type="entry name" value="U4_U6.U5 TRI-SNRNP-ASSOCIATED PROTEIN 1"/>
    <property type="match status" value="1"/>
</dbReference>
<keyword evidence="5" id="KW-1185">Reference proteome</keyword>
<dbReference type="RefSeq" id="XP_002117886.1">
    <property type="nucleotide sequence ID" value="XM_002117850.1"/>
</dbReference>